<name>A0A401TSS9_CHIPU</name>
<dbReference type="AlphaFoldDB" id="A0A401TSS9"/>
<organism evidence="1 2">
    <name type="scientific">Chiloscyllium punctatum</name>
    <name type="common">Brownbanded bambooshark</name>
    <name type="synonym">Hemiscyllium punctatum</name>
    <dbReference type="NCBI Taxonomy" id="137246"/>
    <lineage>
        <taxon>Eukaryota</taxon>
        <taxon>Metazoa</taxon>
        <taxon>Chordata</taxon>
        <taxon>Craniata</taxon>
        <taxon>Vertebrata</taxon>
        <taxon>Chondrichthyes</taxon>
        <taxon>Elasmobranchii</taxon>
        <taxon>Galeomorphii</taxon>
        <taxon>Galeoidea</taxon>
        <taxon>Orectolobiformes</taxon>
        <taxon>Hemiscylliidae</taxon>
        <taxon>Chiloscyllium</taxon>
    </lineage>
</organism>
<evidence type="ECO:0000313" key="1">
    <source>
        <dbReference type="EMBL" id="GCC45696.1"/>
    </source>
</evidence>
<keyword evidence="2" id="KW-1185">Reference proteome</keyword>
<proteinExistence type="predicted"/>
<dbReference type="Proteomes" id="UP000287033">
    <property type="component" value="Unassembled WGS sequence"/>
</dbReference>
<comment type="caution">
    <text evidence="1">The sequence shown here is derived from an EMBL/GenBank/DDBJ whole genome shotgun (WGS) entry which is preliminary data.</text>
</comment>
<evidence type="ECO:0000313" key="2">
    <source>
        <dbReference type="Proteomes" id="UP000287033"/>
    </source>
</evidence>
<reference evidence="1 2" key="1">
    <citation type="journal article" date="2018" name="Nat. Ecol. Evol.">
        <title>Shark genomes provide insights into elasmobranch evolution and the origin of vertebrates.</title>
        <authorList>
            <person name="Hara Y"/>
            <person name="Yamaguchi K"/>
            <person name="Onimaru K"/>
            <person name="Kadota M"/>
            <person name="Koyanagi M"/>
            <person name="Keeley SD"/>
            <person name="Tatsumi K"/>
            <person name="Tanaka K"/>
            <person name="Motone F"/>
            <person name="Kageyama Y"/>
            <person name="Nozu R"/>
            <person name="Adachi N"/>
            <person name="Nishimura O"/>
            <person name="Nakagawa R"/>
            <person name="Tanegashima C"/>
            <person name="Kiyatake I"/>
            <person name="Matsumoto R"/>
            <person name="Murakumo K"/>
            <person name="Nishida K"/>
            <person name="Terakita A"/>
            <person name="Kuratani S"/>
            <person name="Sato K"/>
            <person name="Hyodo S Kuraku.S."/>
        </authorList>
    </citation>
    <scope>NUCLEOTIDE SEQUENCE [LARGE SCALE GENOMIC DNA]</scope>
</reference>
<sequence>MLRCDRYRPQEAGSVGGLLSPARCGWCSVRGRHDPVMAAVVLSGK</sequence>
<gene>
    <name evidence="1" type="ORF">chiPu_0029730</name>
</gene>
<feature type="non-terminal residue" evidence="1">
    <location>
        <position position="45"/>
    </location>
</feature>
<dbReference type="EMBL" id="BEZZ01164567">
    <property type="protein sequence ID" value="GCC45696.1"/>
    <property type="molecule type" value="Genomic_DNA"/>
</dbReference>
<protein>
    <submittedName>
        <fullName evidence="1">Uncharacterized protein</fullName>
    </submittedName>
</protein>
<accession>A0A401TSS9</accession>